<evidence type="ECO:0000256" key="3">
    <source>
        <dbReference type="ARBA" id="ARBA00022839"/>
    </source>
</evidence>
<reference evidence="6 7" key="1">
    <citation type="submission" date="2018-05" db="EMBL/GenBank/DDBJ databases">
        <title>Marinilabilia rubrum sp. nov., isolated from saltern sediment.</title>
        <authorList>
            <person name="Zhang R."/>
        </authorList>
    </citation>
    <scope>NUCLEOTIDE SEQUENCE [LARGE SCALE GENOMIC DNA]</scope>
    <source>
        <strain evidence="6 7">WTE16</strain>
    </source>
</reference>
<dbReference type="EMBL" id="QEWP01000012">
    <property type="protein sequence ID" value="PWD98649.1"/>
    <property type="molecule type" value="Genomic_DNA"/>
</dbReference>
<evidence type="ECO:0000259" key="5">
    <source>
        <dbReference type="Pfam" id="PF00149"/>
    </source>
</evidence>
<accession>A0A2U2B6F1</accession>
<feature type="domain" description="Calcineurin-like phosphoesterase" evidence="5">
    <location>
        <begin position="1"/>
        <end position="112"/>
    </location>
</feature>
<dbReference type="Proteomes" id="UP000244956">
    <property type="component" value="Unassembled WGS sequence"/>
</dbReference>
<dbReference type="OrthoDB" id="9773856at2"/>
<keyword evidence="4" id="KW-0235">DNA replication</keyword>
<evidence type="ECO:0000313" key="7">
    <source>
        <dbReference type="Proteomes" id="UP000244956"/>
    </source>
</evidence>
<dbReference type="InterPro" id="IPR050535">
    <property type="entry name" value="DNA_Repair-Maintenance_Comp"/>
</dbReference>
<gene>
    <name evidence="4" type="primary">sbcD</name>
    <name evidence="6" type="ORF">DDZ16_14405</name>
</gene>
<sequence>MKILHTSDWHLGKRLESFSRLEEQKDVLNEICEIADKEAVNAVIIAGDLFDTFNPSTEAVDLFYKGLKRLAADGQRAVIAIAGNHDSPDRIEAPDPLARECGIIFTGYPNSEVQPFSLDSGLKVLQSDQGFLEIRLPGDHPPLRIVTTPYANELRLKTFLAPDDKEASLRQVLNDSWQTTADKYCDDKGINLLVTHLFMIQEGTKMPEEPEDEKPILYIGGAQPVFSSDIPSNIQYTALGHLHRYQEVKGANGPAIYTGSPLAYSFAEANQQKHISLIDAEPGKPVNTTRIELKSGRRLLRKRFEDIDQAVQWLSENQDVYVELTLVSDTYLKTEDRKRIYSAHDGIVTIIPEVINKQSAETQEGPAIELGKGMPELFEDFFSHAKGQQPNERIKELFKEIIGEDFRD</sequence>
<dbReference type="CDD" id="cd00840">
    <property type="entry name" value="MPP_Mre11_N"/>
    <property type="match status" value="1"/>
</dbReference>
<dbReference type="Gene3D" id="3.60.21.10">
    <property type="match status" value="1"/>
</dbReference>
<dbReference type="GO" id="GO:0008408">
    <property type="term" value="F:3'-5' exonuclease activity"/>
    <property type="evidence" value="ECO:0007669"/>
    <property type="project" value="InterPro"/>
</dbReference>
<dbReference type="RefSeq" id="WP_109265183.1">
    <property type="nucleotide sequence ID" value="NZ_QEWP01000012.1"/>
</dbReference>
<keyword evidence="4" id="KW-0233">DNA recombination</keyword>
<evidence type="ECO:0000256" key="4">
    <source>
        <dbReference type="RuleBase" id="RU363069"/>
    </source>
</evidence>
<name>A0A2U2B6F1_9BACT</name>
<comment type="function">
    <text evidence="4">SbcCD cleaves DNA hairpin structures. These structures can inhibit DNA replication and are intermediates in certain DNA recombination reactions. The complex acts as a 3'-&gt;5' double strand exonuclease that can open hairpins. It also has a 5' single-strand endonuclease activity.</text>
</comment>
<dbReference type="InterPro" id="IPR041796">
    <property type="entry name" value="Mre11_N"/>
</dbReference>
<dbReference type="NCBIfam" id="TIGR00619">
    <property type="entry name" value="sbcd"/>
    <property type="match status" value="1"/>
</dbReference>
<organism evidence="6 7">
    <name type="scientific">Marinilabilia rubra</name>
    <dbReference type="NCBI Taxonomy" id="2162893"/>
    <lineage>
        <taxon>Bacteria</taxon>
        <taxon>Pseudomonadati</taxon>
        <taxon>Bacteroidota</taxon>
        <taxon>Bacteroidia</taxon>
        <taxon>Marinilabiliales</taxon>
        <taxon>Marinilabiliaceae</taxon>
        <taxon>Marinilabilia</taxon>
    </lineage>
</organism>
<dbReference type="SUPFAM" id="SSF56300">
    <property type="entry name" value="Metallo-dependent phosphatases"/>
    <property type="match status" value="1"/>
</dbReference>
<keyword evidence="7" id="KW-1185">Reference proteome</keyword>
<evidence type="ECO:0000256" key="1">
    <source>
        <dbReference type="ARBA" id="ARBA00022722"/>
    </source>
</evidence>
<dbReference type="GO" id="GO:0006310">
    <property type="term" value="P:DNA recombination"/>
    <property type="evidence" value="ECO:0007669"/>
    <property type="project" value="UniProtKB-KW"/>
</dbReference>
<keyword evidence="3 4" id="KW-0269">Exonuclease</keyword>
<comment type="caution">
    <text evidence="6">The sequence shown here is derived from an EMBL/GenBank/DDBJ whole genome shotgun (WGS) entry which is preliminary data.</text>
</comment>
<dbReference type="AlphaFoldDB" id="A0A2U2B6F1"/>
<dbReference type="PANTHER" id="PTHR30337:SF0">
    <property type="entry name" value="NUCLEASE SBCCD SUBUNIT D"/>
    <property type="match status" value="1"/>
</dbReference>
<dbReference type="InterPro" id="IPR029052">
    <property type="entry name" value="Metallo-depent_PP-like"/>
</dbReference>
<dbReference type="InterPro" id="IPR004593">
    <property type="entry name" value="SbcD"/>
</dbReference>
<comment type="similarity">
    <text evidence="4">Belongs to the SbcD family.</text>
</comment>
<keyword evidence="2 4" id="KW-0378">Hydrolase</keyword>
<protein>
    <recommendedName>
        <fullName evidence="4">Nuclease SbcCD subunit D</fullName>
    </recommendedName>
</protein>
<comment type="subunit">
    <text evidence="4">Heterodimer of SbcC and SbcD.</text>
</comment>
<evidence type="ECO:0000313" key="6">
    <source>
        <dbReference type="EMBL" id="PWD98649.1"/>
    </source>
</evidence>
<evidence type="ECO:0000256" key="2">
    <source>
        <dbReference type="ARBA" id="ARBA00022801"/>
    </source>
</evidence>
<keyword evidence="1 4" id="KW-0540">Nuclease</keyword>
<dbReference type="GO" id="GO:0006260">
    <property type="term" value="P:DNA replication"/>
    <property type="evidence" value="ECO:0007669"/>
    <property type="project" value="UniProtKB-KW"/>
</dbReference>
<dbReference type="InterPro" id="IPR004843">
    <property type="entry name" value="Calcineurin-like_PHP"/>
</dbReference>
<dbReference type="GO" id="GO:0004519">
    <property type="term" value="F:endonuclease activity"/>
    <property type="evidence" value="ECO:0007669"/>
    <property type="project" value="UniProtKB-KW"/>
</dbReference>
<dbReference type="PANTHER" id="PTHR30337">
    <property type="entry name" value="COMPONENT OF ATP-DEPENDENT DSDNA EXONUCLEASE"/>
    <property type="match status" value="1"/>
</dbReference>
<proteinExistence type="inferred from homology"/>
<dbReference type="Pfam" id="PF00149">
    <property type="entry name" value="Metallophos"/>
    <property type="match status" value="1"/>
</dbReference>
<keyword evidence="4" id="KW-0255">Endonuclease</keyword>